<evidence type="ECO:0000313" key="4">
    <source>
        <dbReference type="Proteomes" id="UP001345219"/>
    </source>
</evidence>
<feature type="region of interest" description="Disordered" evidence="2">
    <location>
        <begin position="415"/>
        <end position="440"/>
    </location>
</feature>
<feature type="compositionally biased region" description="Acidic residues" evidence="2">
    <location>
        <begin position="422"/>
        <end position="440"/>
    </location>
</feature>
<keyword evidence="4" id="KW-1185">Reference proteome</keyword>
<dbReference type="Pfam" id="PF03398">
    <property type="entry name" value="Ist1"/>
    <property type="match status" value="1"/>
</dbReference>
<dbReference type="AlphaFoldDB" id="A0AAN7GQ96"/>
<feature type="compositionally biased region" description="Polar residues" evidence="2">
    <location>
        <begin position="465"/>
        <end position="474"/>
    </location>
</feature>
<dbReference type="FunFam" id="1.20.1260.60:FF:000002">
    <property type="entry name" value="Vacuolar protein sorting-associated protein IST1"/>
    <property type="match status" value="1"/>
</dbReference>
<protein>
    <recommendedName>
        <fullName evidence="5">Regulator of Vps4 activity in the MVB pathway protein</fullName>
    </recommendedName>
</protein>
<evidence type="ECO:0000256" key="2">
    <source>
        <dbReference type="SAM" id="MobiDB-lite"/>
    </source>
</evidence>
<proteinExistence type="inferred from homology"/>
<gene>
    <name evidence="3" type="ORF">SAY87_010284</name>
</gene>
<comment type="caution">
    <text evidence="3">The sequence shown here is derived from an EMBL/GenBank/DDBJ whole genome shotgun (WGS) entry which is preliminary data.</text>
</comment>
<evidence type="ECO:0000256" key="1">
    <source>
        <dbReference type="ARBA" id="ARBA00005536"/>
    </source>
</evidence>
<comment type="similarity">
    <text evidence="1">Belongs to the IST1 family.</text>
</comment>
<dbReference type="InterPro" id="IPR005061">
    <property type="entry name" value="Ist1"/>
</dbReference>
<accession>A0AAN7GQ96</accession>
<feature type="compositionally biased region" description="Basic and acidic residues" evidence="2">
    <location>
        <begin position="289"/>
        <end position="306"/>
    </location>
</feature>
<name>A0AAN7GQ96_9MYRT</name>
<dbReference type="Gene3D" id="1.20.1260.60">
    <property type="entry name" value="Vacuolar protein sorting-associated protein Ist1"/>
    <property type="match status" value="1"/>
</dbReference>
<dbReference type="Proteomes" id="UP001345219">
    <property type="component" value="Chromosome 9"/>
</dbReference>
<dbReference type="GO" id="GO:0015031">
    <property type="term" value="P:protein transport"/>
    <property type="evidence" value="ECO:0007669"/>
    <property type="project" value="InterPro"/>
</dbReference>
<organism evidence="3 4">
    <name type="scientific">Trapa incisa</name>
    <dbReference type="NCBI Taxonomy" id="236973"/>
    <lineage>
        <taxon>Eukaryota</taxon>
        <taxon>Viridiplantae</taxon>
        <taxon>Streptophyta</taxon>
        <taxon>Embryophyta</taxon>
        <taxon>Tracheophyta</taxon>
        <taxon>Spermatophyta</taxon>
        <taxon>Magnoliopsida</taxon>
        <taxon>eudicotyledons</taxon>
        <taxon>Gunneridae</taxon>
        <taxon>Pentapetalae</taxon>
        <taxon>rosids</taxon>
        <taxon>malvids</taxon>
        <taxon>Myrtales</taxon>
        <taxon>Lythraceae</taxon>
        <taxon>Trapa</taxon>
    </lineage>
</organism>
<feature type="region of interest" description="Disordered" evidence="2">
    <location>
        <begin position="326"/>
        <end position="345"/>
    </location>
</feature>
<evidence type="ECO:0000313" key="3">
    <source>
        <dbReference type="EMBL" id="KAK4743972.1"/>
    </source>
</evidence>
<dbReference type="InterPro" id="IPR042277">
    <property type="entry name" value="IST1-like"/>
</dbReference>
<dbReference type="EMBL" id="JAXIOK010000022">
    <property type="protein sequence ID" value="KAK4743972.1"/>
    <property type="molecule type" value="Genomic_DNA"/>
</dbReference>
<dbReference type="PANTHER" id="PTHR12161">
    <property type="entry name" value="IST1 FAMILY MEMBER"/>
    <property type="match status" value="1"/>
</dbReference>
<dbReference type="PANTHER" id="PTHR12161:SF44">
    <property type="entry name" value="REGULATOR OF VPS4 ACTIVITY IN THE MVB PATHWAY PROTEIN"/>
    <property type="match status" value="1"/>
</dbReference>
<evidence type="ECO:0008006" key="5">
    <source>
        <dbReference type="Google" id="ProtNLM"/>
    </source>
</evidence>
<feature type="region of interest" description="Disordered" evidence="2">
    <location>
        <begin position="454"/>
        <end position="481"/>
    </location>
</feature>
<sequence>MLGILFRWRKASKCKRLIRRVQCRLKLLKNKRYSIVRQLREDVAQLIRTGYEEVAIDRAQQLFRDESIMTVYELLDHFCEFIIIHLSYIRRHKDCPNDINEAISSLVFSSARCGELPELRAIRELFGERYGDGFIKGALELHPGSLVNPEIRDKLSIASVPEDVKLRLVEEISRDYCLQPEILALEYVPQLQKQMKEIMEPRVVDATTEHRVQVLENKSVDSKSVLVRATRASSSSSSSPANSPQFYREKVVYLDDVEEVQSPLRPNINYQDRRMFKFKHSPSLPKQMPDQEGHSEESDSWEDHKSPVRKSQIGLGKRARRRSTFGDNWCTKSRPKVQSDDASSRSKMKPCCKVKECSLENPCYDHVSNEKNDVEDIVKKLLMKRAALVQPEKDDRTCSDNVAAVYDVFTYTAYEPRKSPETDDDSSSNNSSDDDDDDDDLLTYLRTMTMPPERPKLVQSEKVLRSNSCPSQHPNHVHPKLPDYDEIAAKFSALRQEYLLQKKDLSGT</sequence>
<feature type="region of interest" description="Disordered" evidence="2">
    <location>
        <begin position="280"/>
        <end position="320"/>
    </location>
</feature>
<reference evidence="3 4" key="1">
    <citation type="journal article" date="2023" name="Hortic Res">
        <title>Pangenome of water caltrop reveals structural variations and asymmetric subgenome divergence after allopolyploidization.</title>
        <authorList>
            <person name="Zhang X."/>
            <person name="Chen Y."/>
            <person name="Wang L."/>
            <person name="Yuan Y."/>
            <person name="Fang M."/>
            <person name="Shi L."/>
            <person name="Lu R."/>
            <person name="Comes H.P."/>
            <person name="Ma Y."/>
            <person name="Chen Y."/>
            <person name="Huang G."/>
            <person name="Zhou Y."/>
            <person name="Zheng Z."/>
            <person name="Qiu Y."/>
        </authorList>
    </citation>
    <scope>NUCLEOTIDE SEQUENCE [LARGE SCALE GENOMIC DNA]</scope>
    <source>
        <tissue evidence="3">Roots</tissue>
    </source>
</reference>